<feature type="disulfide bond" evidence="9">
    <location>
        <begin position="88"/>
        <end position="109"/>
    </location>
</feature>
<gene>
    <name evidence="13" type="ORF">OJAV_G00022760</name>
</gene>
<dbReference type="InterPro" id="IPR016186">
    <property type="entry name" value="C-type_lectin-like/link_sf"/>
</dbReference>
<evidence type="ECO:0000256" key="8">
    <source>
        <dbReference type="ARBA" id="ARBA00023180"/>
    </source>
</evidence>
<dbReference type="Pfam" id="PF00193">
    <property type="entry name" value="Xlink"/>
    <property type="match status" value="1"/>
</dbReference>
<keyword evidence="14" id="KW-1185">Reference proteome</keyword>
<evidence type="ECO:0000256" key="1">
    <source>
        <dbReference type="ARBA" id="ARBA00004167"/>
    </source>
</evidence>
<keyword evidence="2 10" id="KW-0812">Transmembrane</keyword>
<feature type="signal peptide" evidence="11">
    <location>
        <begin position="1"/>
        <end position="19"/>
    </location>
</feature>
<protein>
    <recommendedName>
        <fullName evidence="12">Link domain-containing protein</fullName>
    </recommendedName>
</protein>
<comment type="subcellular location">
    <subcellularLocation>
        <location evidence="1">Membrane</location>
        <topology evidence="1">Single-pass membrane protein</topology>
    </subcellularLocation>
</comment>
<dbReference type="SMART" id="SM00445">
    <property type="entry name" value="LINK"/>
    <property type="match status" value="1"/>
</dbReference>
<dbReference type="GO" id="GO:0005540">
    <property type="term" value="F:hyaluronic acid binding"/>
    <property type="evidence" value="ECO:0007669"/>
    <property type="project" value="InterPro"/>
</dbReference>
<dbReference type="InterPro" id="IPR043210">
    <property type="entry name" value="CD44_antigen-like"/>
</dbReference>
<comment type="caution">
    <text evidence="9">Lacks conserved residue(s) required for the propagation of feature annotation.</text>
</comment>
<feature type="transmembrane region" description="Helical" evidence="10">
    <location>
        <begin position="196"/>
        <end position="216"/>
    </location>
</feature>
<feature type="chain" id="PRO_5018535579" description="Link domain-containing protein" evidence="11">
    <location>
        <begin position="20"/>
        <end position="265"/>
    </location>
</feature>
<dbReference type="PRINTS" id="PR01265">
    <property type="entry name" value="LINKMODULE"/>
</dbReference>
<evidence type="ECO:0000256" key="7">
    <source>
        <dbReference type="ARBA" id="ARBA00023170"/>
    </source>
</evidence>
<evidence type="ECO:0000256" key="2">
    <source>
        <dbReference type="ARBA" id="ARBA00022692"/>
    </source>
</evidence>
<evidence type="ECO:0000256" key="6">
    <source>
        <dbReference type="ARBA" id="ARBA00023157"/>
    </source>
</evidence>
<dbReference type="OrthoDB" id="9938473at2759"/>
<dbReference type="PROSITE" id="PS50963">
    <property type="entry name" value="LINK_2"/>
    <property type="match status" value="1"/>
</dbReference>
<evidence type="ECO:0000256" key="10">
    <source>
        <dbReference type="SAM" id="Phobius"/>
    </source>
</evidence>
<evidence type="ECO:0000313" key="13">
    <source>
        <dbReference type="EMBL" id="RVE74519.1"/>
    </source>
</evidence>
<keyword evidence="3 11" id="KW-0732">Signal</keyword>
<evidence type="ECO:0000256" key="3">
    <source>
        <dbReference type="ARBA" id="ARBA00022729"/>
    </source>
</evidence>
<organism evidence="13 14">
    <name type="scientific">Oryzias javanicus</name>
    <name type="common">Javanese ricefish</name>
    <name type="synonym">Aplocheilus javanicus</name>
    <dbReference type="NCBI Taxonomy" id="123683"/>
    <lineage>
        <taxon>Eukaryota</taxon>
        <taxon>Metazoa</taxon>
        <taxon>Chordata</taxon>
        <taxon>Craniata</taxon>
        <taxon>Vertebrata</taxon>
        <taxon>Euteleostomi</taxon>
        <taxon>Actinopterygii</taxon>
        <taxon>Neopterygii</taxon>
        <taxon>Teleostei</taxon>
        <taxon>Neoteleostei</taxon>
        <taxon>Acanthomorphata</taxon>
        <taxon>Ovalentaria</taxon>
        <taxon>Atherinomorphae</taxon>
        <taxon>Beloniformes</taxon>
        <taxon>Adrianichthyidae</taxon>
        <taxon>Oryziinae</taxon>
        <taxon>Oryzias</taxon>
    </lineage>
</organism>
<dbReference type="InterPro" id="IPR016187">
    <property type="entry name" value="CTDL_fold"/>
</dbReference>
<evidence type="ECO:0000256" key="9">
    <source>
        <dbReference type="PROSITE-ProRule" id="PRU00323"/>
    </source>
</evidence>
<dbReference type="PANTHER" id="PTHR10225">
    <property type="entry name" value="HYALURONAN RECEPTOR"/>
    <property type="match status" value="1"/>
</dbReference>
<keyword evidence="6 9" id="KW-1015">Disulfide bond</keyword>
<keyword evidence="5 10" id="KW-0472">Membrane</keyword>
<sequence length="265" mass="29490">MTTVCLLIALMLFVSSAVSTHNMTRIRVFPAANQSIAGVMQVSYTNEQNQPQYAFSATQARSLCWLLGLNIATKSQVEQALRWGFETCRFGWIDEHFAVIPRIHAVTSCGQNKTGLVVWRASVTKMFDVFCFNESDARGQQQEAASSNHDLEFTDALISTLTSKFVSSTTTAEAMIRKEEPARFVSSPQGSTGANIVLICCTCGLLVTSIGIFVYLKVRRRWSLSSIKKQQEYIETEELKLAKNVPETTKAVDEQQRTEACSCED</sequence>
<evidence type="ECO:0000256" key="5">
    <source>
        <dbReference type="ARBA" id="ARBA00023136"/>
    </source>
</evidence>
<dbReference type="AlphaFoldDB" id="A0A3S2N5G8"/>
<dbReference type="InterPro" id="IPR000538">
    <property type="entry name" value="Link_dom"/>
</dbReference>
<dbReference type="GO" id="GO:0007155">
    <property type="term" value="P:cell adhesion"/>
    <property type="evidence" value="ECO:0007669"/>
    <property type="project" value="InterPro"/>
</dbReference>
<keyword evidence="8" id="KW-0325">Glycoprotein</keyword>
<dbReference type="SUPFAM" id="SSF56436">
    <property type="entry name" value="C-type lectin-like"/>
    <property type="match status" value="1"/>
</dbReference>
<dbReference type="Proteomes" id="UP000283210">
    <property type="component" value="Chromosome 3"/>
</dbReference>
<evidence type="ECO:0000313" key="14">
    <source>
        <dbReference type="Proteomes" id="UP000283210"/>
    </source>
</evidence>
<evidence type="ECO:0000259" key="12">
    <source>
        <dbReference type="PROSITE" id="PS50963"/>
    </source>
</evidence>
<name>A0A3S2N5G8_ORYJA</name>
<dbReference type="GO" id="GO:0004888">
    <property type="term" value="F:transmembrane signaling receptor activity"/>
    <property type="evidence" value="ECO:0007669"/>
    <property type="project" value="TreeGrafter"/>
</dbReference>
<keyword evidence="4 10" id="KW-1133">Transmembrane helix</keyword>
<dbReference type="PROSITE" id="PS01241">
    <property type="entry name" value="LINK_1"/>
    <property type="match status" value="1"/>
</dbReference>
<proteinExistence type="predicted"/>
<dbReference type="GO" id="GO:0005886">
    <property type="term" value="C:plasma membrane"/>
    <property type="evidence" value="ECO:0007669"/>
    <property type="project" value="TreeGrafter"/>
</dbReference>
<dbReference type="EMBL" id="CM012439">
    <property type="protein sequence ID" value="RVE74519.1"/>
    <property type="molecule type" value="Genomic_DNA"/>
</dbReference>
<accession>A0A3S2N5G8</accession>
<feature type="domain" description="Link" evidence="12">
    <location>
        <begin position="42"/>
        <end position="133"/>
    </location>
</feature>
<evidence type="ECO:0000256" key="4">
    <source>
        <dbReference type="ARBA" id="ARBA00022989"/>
    </source>
</evidence>
<dbReference type="PANTHER" id="PTHR10225:SF2">
    <property type="entry name" value="LYMPHATIC VESSEL ENDOTHELIAL HYALURONIC ACID RECEPTOR 1"/>
    <property type="match status" value="1"/>
</dbReference>
<keyword evidence="7" id="KW-0675">Receptor</keyword>
<dbReference type="Gene3D" id="3.10.100.10">
    <property type="entry name" value="Mannose-Binding Protein A, subunit A"/>
    <property type="match status" value="1"/>
</dbReference>
<reference evidence="13 14" key="1">
    <citation type="submission" date="2018-11" db="EMBL/GenBank/DDBJ databases">
        <authorList>
            <person name="Lopez-Roques C."/>
            <person name="Donnadieu C."/>
            <person name="Bouchez O."/>
            <person name="Klopp C."/>
            <person name="Cabau C."/>
            <person name="Zahm M."/>
        </authorList>
    </citation>
    <scope>NUCLEOTIDE SEQUENCE [LARGE SCALE GENOMIC DNA]</scope>
    <source>
        <strain evidence="13">RS831</strain>
        <tissue evidence="13">Whole body</tissue>
    </source>
</reference>
<evidence type="ECO:0000256" key="11">
    <source>
        <dbReference type="SAM" id="SignalP"/>
    </source>
</evidence>
<reference evidence="13 14" key="2">
    <citation type="submission" date="2019-01" db="EMBL/GenBank/DDBJ databases">
        <title>A chromosome length genome reference of the Java medaka (oryzias javanicus).</title>
        <authorList>
            <person name="Herpin A."/>
            <person name="Takehana Y."/>
            <person name="Naruse K."/>
            <person name="Ansai S."/>
            <person name="Kawaguchi M."/>
        </authorList>
    </citation>
    <scope>NUCLEOTIDE SEQUENCE [LARGE SCALE GENOMIC DNA]</scope>
    <source>
        <strain evidence="13">RS831</strain>
        <tissue evidence="13">Whole body</tissue>
    </source>
</reference>